<dbReference type="Proteomes" id="UP001185069">
    <property type="component" value="Unassembled WGS sequence"/>
</dbReference>
<evidence type="ECO:0000313" key="2">
    <source>
        <dbReference type="EMBL" id="MDR6271106.1"/>
    </source>
</evidence>
<keyword evidence="1" id="KW-1133">Transmembrane helix</keyword>
<proteinExistence type="predicted"/>
<feature type="transmembrane region" description="Helical" evidence="1">
    <location>
        <begin position="21"/>
        <end position="45"/>
    </location>
</feature>
<keyword evidence="1" id="KW-0812">Transmembrane</keyword>
<feature type="transmembrane region" description="Helical" evidence="1">
    <location>
        <begin position="234"/>
        <end position="259"/>
    </location>
</feature>
<reference evidence="2 3" key="1">
    <citation type="submission" date="2023-07" db="EMBL/GenBank/DDBJ databases">
        <title>Sequencing the genomes of 1000 actinobacteria strains.</title>
        <authorList>
            <person name="Klenk H.-P."/>
        </authorList>
    </citation>
    <scope>NUCLEOTIDE SEQUENCE [LARGE SCALE GENOMIC DNA]</scope>
    <source>
        <strain evidence="2 3">DSM 14555</strain>
    </source>
</reference>
<dbReference type="RefSeq" id="WP_343876704.1">
    <property type="nucleotide sequence ID" value="NZ_BAAAHY010000006.1"/>
</dbReference>
<organism evidence="2 3">
    <name type="scientific">Arthrobacter russicus</name>
    <dbReference type="NCBI Taxonomy" id="172040"/>
    <lineage>
        <taxon>Bacteria</taxon>
        <taxon>Bacillati</taxon>
        <taxon>Actinomycetota</taxon>
        <taxon>Actinomycetes</taxon>
        <taxon>Micrococcales</taxon>
        <taxon>Micrococcaceae</taxon>
        <taxon>Arthrobacter</taxon>
    </lineage>
</organism>
<protein>
    <recommendedName>
        <fullName evidence="4">PH domain-containing protein</fullName>
    </recommendedName>
</protein>
<gene>
    <name evidence="2" type="ORF">JOE69_003344</name>
</gene>
<feature type="transmembrane region" description="Helical" evidence="1">
    <location>
        <begin position="207"/>
        <end position="228"/>
    </location>
</feature>
<accession>A0ABU1JF76</accession>
<dbReference type="EMBL" id="JAVDQF010000001">
    <property type="protein sequence ID" value="MDR6271106.1"/>
    <property type="molecule type" value="Genomic_DNA"/>
</dbReference>
<evidence type="ECO:0000313" key="3">
    <source>
        <dbReference type="Proteomes" id="UP001185069"/>
    </source>
</evidence>
<evidence type="ECO:0008006" key="4">
    <source>
        <dbReference type="Google" id="ProtNLM"/>
    </source>
</evidence>
<feature type="transmembrane region" description="Helical" evidence="1">
    <location>
        <begin position="57"/>
        <end position="81"/>
    </location>
</feature>
<keyword evidence="1" id="KW-0472">Membrane</keyword>
<keyword evidence="3" id="KW-1185">Reference proteome</keyword>
<sequence>MGIEMDVRGATATEYRQSAGALVAAAVGGLVIAGLVTLAGLAFLPGWSIPLRTNRPLVASISFSAGGLVLLLSWLSVFWWNRFSVLVDSSRVTVSKAFRTVAEFDARAVKVRSHVLKRTTNGVPSSTTRTLIVEAGGLEQRFTCPRFSRETFSAMISQLQALAAPQPVPVGNGLPAGTQRSGQNQAPVQSQGFQLNREALSLRSRRLLIVIGILIAAVLGYVAFLQFSSGPEDVFIGLVLAGSLAGMVLFFCFIALAAVARVKSRTPDRVGVDHGGIYLDQEYFPFAGLRRIQATPPDYGISQHNRLELLAADGRKRSVLLGLNSDRGKRPVFSEYPQFIALLQRAAAPWPGLLVMDLQ</sequence>
<comment type="caution">
    <text evidence="2">The sequence shown here is derived from an EMBL/GenBank/DDBJ whole genome shotgun (WGS) entry which is preliminary data.</text>
</comment>
<evidence type="ECO:0000256" key="1">
    <source>
        <dbReference type="SAM" id="Phobius"/>
    </source>
</evidence>
<name>A0ABU1JF76_9MICC</name>